<proteinExistence type="predicted"/>
<organism evidence="1 2">
    <name type="scientific">Streptomyces calidiresistens</name>
    <dbReference type="NCBI Taxonomy" id="1485586"/>
    <lineage>
        <taxon>Bacteria</taxon>
        <taxon>Bacillati</taxon>
        <taxon>Actinomycetota</taxon>
        <taxon>Actinomycetes</taxon>
        <taxon>Kitasatosporales</taxon>
        <taxon>Streptomycetaceae</taxon>
        <taxon>Streptomyces</taxon>
    </lineage>
</organism>
<comment type="caution">
    <text evidence="1">The sequence shown here is derived from an EMBL/GenBank/DDBJ whole genome shotgun (WGS) entry which is preliminary data.</text>
</comment>
<name>A0A7W3T2A7_9ACTN</name>
<keyword evidence="2" id="KW-1185">Reference proteome</keyword>
<reference evidence="2" key="1">
    <citation type="submission" date="2019-10" db="EMBL/GenBank/DDBJ databases">
        <title>Streptomyces sp. nov., a novel actinobacterium isolated from alkaline environment.</title>
        <authorList>
            <person name="Golinska P."/>
        </authorList>
    </citation>
    <scope>NUCLEOTIDE SEQUENCE [LARGE SCALE GENOMIC DNA]</scope>
    <source>
        <strain evidence="2">DSM 42108</strain>
    </source>
</reference>
<accession>A0A7W3T2A7</accession>
<dbReference type="RefSeq" id="WP_182662034.1">
    <property type="nucleotide sequence ID" value="NZ_VKHS01000129.1"/>
</dbReference>
<dbReference type="AlphaFoldDB" id="A0A7W3T2A7"/>
<sequence>MSDHDEIRIEILLAVYMSAYEILTHVATLLPVPYVLPVPSEETPSVSIQEMQRAVGRMMETSSALPMSPEVRTMLNGACTYLHASSDLLALTMHEHQQHGRIADLRSEGCKILAMVAVRALQQLDAALDCPEDHSGEWGESTDG</sequence>
<evidence type="ECO:0000313" key="1">
    <source>
        <dbReference type="EMBL" id="MBB0229498.1"/>
    </source>
</evidence>
<protein>
    <submittedName>
        <fullName evidence="1">Uncharacterized protein</fullName>
    </submittedName>
</protein>
<dbReference type="Proteomes" id="UP000530234">
    <property type="component" value="Unassembled WGS sequence"/>
</dbReference>
<dbReference type="EMBL" id="VKHS01000129">
    <property type="protein sequence ID" value="MBB0229498.1"/>
    <property type="molecule type" value="Genomic_DNA"/>
</dbReference>
<evidence type="ECO:0000313" key="2">
    <source>
        <dbReference type="Proteomes" id="UP000530234"/>
    </source>
</evidence>
<gene>
    <name evidence="1" type="ORF">FOE67_08215</name>
</gene>